<accession>A0ABP6ZVD1</accession>
<evidence type="ECO:0008006" key="3">
    <source>
        <dbReference type="Google" id="ProtNLM"/>
    </source>
</evidence>
<protein>
    <recommendedName>
        <fullName evidence="3">Helix-turn-helix domain-containing protein</fullName>
    </recommendedName>
</protein>
<reference evidence="2" key="1">
    <citation type="journal article" date="2019" name="Int. J. Syst. Evol. Microbiol.">
        <title>The Global Catalogue of Microorganisms (GCM) 10K type strain sequencing project: providing services to taxonomists for standard genome sequencing and annotation.</title>
        <authorList>
            <consortium name="The Broad Institute Genomics Platform"/>
            <consortium name="The Broad Institute Genome Sequencing Center for Infectious Disease"/>
            <person name="Wu L."/>
            <person name="Ma J."/>
        </authorList>
    </citation>
    <scope>NUCLEOTIDE SEQUENCE [LARGE SCALE GENOMIC DNA]</scope>
    <source>
        <strain evidence="2">JCM 16929</strain>
    </source>
</reference>
<sequence length="187" mass="19879">MTALILDPLPQTTESHPRAVTTVTGPETGWLEPAPFRAHVVHLTASSGLTPRELAALARVSVRLIQRLVNGRDGRPMRRIDPISAGRLLALTPLEAGLVRSRLVPAERSRSVLLTLRSRGRSVASLARLTGTTATEVEGLAAGRLPRCAQLVELRLIAALAESDARMAARPAAGEIAAERGWLADAA</sequence>
<organism evidence="1 2">
    <name type="scientific">Microlunatus ginsengisoli</name>
    <dbReference type="NCBI Taxonomy" id="363863"/>
    <lineage>
        <taxon>Bacteria</taxon>
        <taxon>Bacillati</taxon>
        <taxon>Actinomycetota</taxon>
        <taxon>Actinomycetes</taxon>
        <taxon>Propionibacteriales</taxon>
        <taxon>Propionibacteriaceae</taxon>
        <taxon>Microlunatus</taxon>
    </lineage>
</organism>
<gene>
    <name evidence="1" type="ORF">GCM10022236_20750</name>
</gene>
<proteinExistence type="predicted"/>
<evidence type="ECO:0000313" key="2">
    <source>
        <dbReference type="Proteomes" id="UP001501490"/>
    </source>
</evidence>
<dbReference type="Proteomes" id="UP001501490">
    <property type="component" value="Unassembled WGS sequence"/>
</dbReference>
<comment type="caution">
    <text evidence="1">The sequence shown here is derived from an EMBL/GenBank/DDBJ whole genome shotgun (WGS) entry which is preliminary data.</text>
</comment>
<evidence type="ECO:0000313" key="1">
    <source>
        <dbReference type="EMBL" id="GAA3618294.1"/>
    </source>
</evidence>
<keyword evidence="2" id="KW-1185">Reference proteome</keyword>
<dbReference type="RefSeq" id="WP_344804114.1">
    <property type="nucleotide sequence ID" value="NZ_BAABAB010000014.1"/>
</dbReference>
<name>A0ABP6ZVD1_9ACTN</name>
<dbReference type="EMBL" id="BAABAB010000014">
    <property type="protein sequence ID" value="GAA3618294.1"/>
    <property type="molecule type" value="Genomic_DNA"/>
</dbReference>